<dbReference type="InterPro" id="IPR020845">
    <property type="entry name" value="AMP-binding_CS"/>
</dbReference>
<dbReference type="PANTHER" id="PTHR43201">
    <property type="entry name" value="ACYL-COA SYNTHETASE"/>
    <property type="match status" value="1"/>
</dbReference>
<evidence type="ECO:0000313" key="3">
    <source>
        <dbReference type="EMBL" id="KAE9591588.1"/>
    </source>
</evidence>
<dbReference type="AlphaFoldDB" id="A0A6A5NCN1"/>
<dbReference type="Gene3D" id="3.30.300.30">
    <property type="match status" value="1"/>
</dbReference>
<keyword evidence="4" id="KW-1185">Reference proteome</keyword>
<dbReference type="Proteomes" id="UP000447434">
    <property type="component" value="Chromosome 20"/>
</dbReference>
<dbReference type="OrthoDB" id="10253115at2759"/>
<dbReference type="Pfam" id="PF00501">
    <property type="entry name" value="AMP-binding"/>
    <property type="match status" value="1"/>
</dbReference>
<gene>
    <name evidence="3" type="ORF">Lalb_Chr20g0120061</name>
</gene>
<dbReference type="InterPro" id="IPR000873">
    <property type="entry name" value="AMP-dep_synth/lig_dom"/>
</dbReference>
<evidence type="ECO:0000259" key="1">
    <source>
        <dbReference type="Pfam" id="PF00501"/>
    </source>
</evidence>
<dbReference type="InterPro" id="IPR045851">
    <property type="entry name" value="AMP-bd_C_sf"/>
</dbReference>
<feature type="domain" description="AMP-binding enzyme C-terminal" evidence="2">
    <location>
        <begin position="451"/>
        <end position="540"/>
    </location>
</feature>
<dbReference type="SUPFAM" id="SSF56801">
    <property type="entry name" value="Acetyl-CoA synthetase-like"/>
    <property type="match status" value="1"/>
</dbReference>
<comment type="caution">
    <text evidence="3">The sequence shown here is derived from an EMBL/GenBank/DDBJ whole genome shotgun (WGS) entry which is preliminary data.</text>
</comment>
<name>A0A6A5NCN1_LUPAL</name>
<organism evidence="3 4">
    <name type="scientific">Lupinus albus</name>
    <name type="common">White lupine</name>
    <name type="synonym">Lupinus termis</name>
    <dbReference type="NCBI Taxonomy" id="3870"/>
    <lineage>
        <taxon>Eukaryota</taxon>
        <taxon>Viridiplantae</taxon>
        <taxon>Streptophyta</taxon>
        <taxon>Embryophyta</taxon>
        <taxon>Tracheophyta</taxon>
        <taxon>Spermatophyta</taxon>
        <taxon>Magnoliopsida</taxon>
        <taxon>eudicotyledons</taxon>
        <taxon>Gunneridae</taxon>
        <taxon>Pentapetalae</taxon>
        <taxon>rosids</taxon>
        <taxon>fabids</taxon>
        <taxon>Fabales</taxon>
        <taxon>Fabaceae</taxon>
        <taxon>Papilionoideae</taxon>
        <taxon>50 kb inversion clade</taxon>
        <taxon>genistoids sensu lato</taxon>
        <taxon>core genistoids</taxon>
        <taxon>Genisteae</taxon>
        <taxon>Lupinus</taxon>
    </lineage>
</organism>
<sequence length="561" mass="62570">MVNNYSQPHICQCLSALLTFRRNFPVTISGHRRKNGQQFVEEVLALAEGLLQLGLQPGDVVAIAAYNSDWYLEWLLAIAFVGGIAAPLNYRWNFEEARLAMISVRPVMLVIDESCYTWYLKLQKNNIISLRWYVLLDSTSPKFTRELNVLTPEMIKRHPTNPLPSIYSWAPEGAVIICFTSGTTGKPKGVILSHGALIIQSLAKIAIVGYSEDDVYLHTAPLGHIGGLSSALAMLMVGGCHVLIPKFDAKSAVDAIEQHTVTSLITVPAMMASLISLVRCKKTWKGGETVKKILNGGGSLSFELIKDTSIFFHKAKLISAYGMTETCSSLTFLTLYDPLHETTSQHLQILDESGSNFIHQPQGVCVGKAAPHVELKICADDSGHRGRILTRGPHIMLRYWEQSLIKALNPRSEAWLDTGDIGSIDDHGNLWLLGRTNGRIKSGGENIYPEEVEAILLEHPGIAGTVIVGIPDARLTEMVVACIQLRENWQWSEKAVSNEEFHLSRKILQQYCIRNNLSRFKIPKVFIIWRKPFPLTTTGKIRRDQVRKEVMSQLQSLHSNL</sequence>
<accession>A0A6A5NCN1</accession>
<dbReference type="GO" id="GO:0006631">
    <property type="term" value="P:fatty acid metabolic process"/>
    <property type="evidence" value="ECO:0007669"/>
    <property type="project" value="TreeGrafter"/>
</dbReference>
<dbReference type="GO" id="GO:0031956">
    <property type="term" value="F:medium-chain fatty acid-CoA ligase activity"/>
    <property type="evidence" value="ECO:0007669"/>
    <property type="project" value="TreeGrafter"/>
</dbReference>
<dbReference type="EMBL" id="WOCE01000020">
    <property type="protein sequence ID" value="KAE9591588.1"/>
    <property type="molecule type" value="Genomic_DNA"/>
</dbReference>
<dbReference type="PROSITE" id="PS00455">
    <property type="entry name" value="AMP_BINDING"/>
    <property type="match status" value="1"/>
</dbReference>
<dbReference type="InterPro" id="IPR042099">
    <property type="entry name" value="ANL_N_sf"/>
</dbReference>
<dbReference type="PANTHER" id="PTHR43201:SF32">
    <property type="entry name" value="2-SUCCINYLBENZOATE--COA LIGASE, CHLOROPLASTIC_PEROXISOMAL"/>
    <property type="match status" value="1"/>
</dbReference>
<evidence type="ECO:0000259" key="2">
    <source>
        <dbReference type="Pfam" id="PF13193"/>
    </source>
</evidence>
<dbReference type="Pfam" id="PF13193">
    <property type="entry name" value="AMP-binding_C"/>
    <property type="match status" value="1"/>
</dbReference>
<protein>
    <submittedName>
        <fullName evidence="3">Putative o-succinylbenzoate--CoA ligase</fullName>
    </submittedName>
</protein>
<dbReference type="CDD" id="cd04433">
    <property type="entry name" value="AFD_class_I"/>
    <property type="match status" value="1"/>
</dbReference>
<keyword evidence="3" id="KW-0436">Ligase</keyword>
<dbReference type="InterPro" id="IPR025110">
    <property type="entry name" value="AMP-bd_C"/>
</dbReference>
<reference evidence="4" key="1">
    <citation type="journal article" date="2020" name="Nat. Commun.">
        <title>Genome sequence of the cluster root forming white lupin.</title>
        <authorList>
            <person name="Hufnagel B."/>
            <person name="Marques A."/>
            <person name="Soriano A."/>
            <person name="Marques L."/>
            <person name="Divol F."/>
            <person name="Doumas P."/>
            <person name="Sallet E."/>
            <person name="Mancinotti D."/>
            <person name="Carrere S."/>
            <person name="Marande W."/>
            <person name="Arribat S."/>
            <person name="Keller J."/>
            <person name="Huneau C."/>
            <person name="Blein T."/>
            <person name="Aime D."/>
            <person name="Laguerre M."/>
            <person name="Taylor J."/>
            <person name="Schubert V."/>
            <person name="Nelson M."/>
            <person name="Geu-Flores F."/>
            <person name="Crespi M."/>
            <person name="Gallardo-Guerrero K."/>
            <person name="Delaux P.-M."/>
            <person name="Salse J."/>
            <person name="Berges H."/>
            <person name="Guyot R."/>
            <person name="Gouzy J."/>
            <person name="Peret B."/>
        </authorList>
    </citation>
    <scope>NUCLEOTIDE SEQUENCE [LARGE SCALE GENOMIC DNA]</scope>
    <source>
        <strain evidence="4">cv. Amiga</strain>
    </source>
</reference>
<feature type="domain" description="AMP-dependent synthetase/ligase" evidence="1">
    <location>
        <begin position="24"/>
        <end position="400"/>
    </location>
</feature>
<proteinExistence type="predicted"/>
<dbReference type="Gene3D" id="3.40.50.12780">
    <property type="entry name" value="N-terminal domain of ligase-like"/>
    <property type="match status" value="1"/>
</dbReference>
<evidence type="ECO:0000313" key="4">
    <source>
        <dbReference type="Proteomes" id="UP000447434"/>
    </source>
</evidence>